<dbReference type="CDD" id="cd06576">
    <property type="entry name" value="PASTA_Pbp2x-like_1"/>
    <property type="match status" value="1"/>
</dbReference>
<evidence type="ECO:0000256" key="4">
    <source>
        <dbReference type="SAM" id="Phobius"/>
    </source>
</evidence>
<dbReference type="InterPro" id="IPR001460">
    <property type="entry name" value="PCN-bd_Tpept"/>
</dbReference>
<keyword evidence="6" id="KW-0808">Transferase</keyword>
<dbReference type="GO" id="GO:0016757">
    <property type="term" value="F:glycosyltransferase activity"/>
    <property type="evidence" value="ECO:0007669"/>
    <property type="project" value="UniProtKB-KW"/>
</dbReference>
<keyword evidence="3 4" id="KW-0472">Membrane</keyword>
<dbReference type="PANTHER" id="PTHR30627:SF1">
    <property type="entry name" value="PEPTIDOGLYCAN D,D-TRANSPEPTIDASE FTSI"/>
    <property type="match status" value="1"/>
</dbReference>
<dbReference type="GO" id="GO:0051301">
    <property type="term" value="P:cell division"/>
    <property type="evidence" value="ECO:0007669"/>
    <property type="project" value="UniProtKB-KW"/>
</dbReference>
<dbReference type="PROSITE" id="PS51178">
    <property type="entry name" value="PASTA"/>
    <property type="match status" value="2"/>
</dbReference>
<keyword evidence="4" id="KW-1133">Transmembrane helix</keyword>
<evidence type="ECO:0000256" key="1">
    <source>
        <dbReference type="ARBA" id="ARBA00004370"/>
    </source>
</evidence>
<feature type="domain" description="PASTA" evidence="5">
    <location>
        <begin position="572"/>
        <end position="631"/>
    </location>
</feature>
<keyword evidence="6" id="KW-0132">Cell division</keyword>
<dbReference type="SMART" id="SM00740">
    <property type="entry name" value="PASTA"/>
    <property type="match status" value="2"/>
</dbReference>
<proteinExistence type="inferred from homology"/>
<dbReference type="SUPFAM" id="SSF56519">
    <property type="entry name" value="Penicillin binding protein dimerisation domain"/>
    <property type="match status" value="1"/>
</dbReference>
<feature type="transmembrane region" description="Helical" evidence="4">
    <location>
        <begin position="12"/>
        <end position="37"/>
    </location>
</feature>
<dbReference type="Pfam" id="PF00905">
    <property type="entry name" value="Transpeptidase"/>
    <property type="match status" value="1"/>
</dbReference>
<dbReference type="SUPFAM" id="SSF54184">
    <property type="entry name" value="Penicillin-binding protein 2x (pbp-2x), c-terminal domain"/>
    <property type="match status" value="2"/>
</dbReference>
<dbReference type="Pfam" id="PF03793">
    <property type="entry name" value="PASTA"/>
    <property type="match status" value="2"/>
</dbReference>
<dbReference type="Gene3D" id="3.30.10.20">
    <property type="match status" value="2"/>
</dbReference>
<reference evidence="6 7" key="1">
    <citation type="submission" date="2015-04" db="EMBL/GenBank/DDBJ databases">
        <title>Draft genome sequence of bacteremic isolate Catabacter hongkongensis type strain HKU16T.</title>
        <authorList>
            <person name="Lau S.K."/>
            <person name="Teng J.L."/>
            <person name="Huang Y."/>
            <person name="Curreem S.O."/>
            <person name="Tsui S.K."/>
            <person name="Woo P.C."/>
        </authorList>
    </citation>
    <scope>NUCLEOTIDE SEQUENCE [LARGE SCALE GENOMIC DNA]</scope>
    <source>
        <strain evidence="6 7">HKU16</strain>
    </source>
</reference>
<accession>A0A0M2NJE8</accession>
<dbReference type="InterPro" id="IPR036138">
    <property type="entry name" value="PBP_dimer_sf"/>
</dbReference>
<dbReference type="EMBL" id="LAYJ01000029">
    <property type="protein sequence ID" value="KKI52303.1"/>
    <property type="molecule type" value="Genomic_DNA"/>
</dbReference>
<keyword evidence="4" id="KW-0812">Transmembrane</keyword>
<keyword evidence="6" id="KW-0131">Cell cycle</keyword>
<dbReference type="InterPro" id="IPR012338">
    <property type="entry name" value="Beta-lactam/transpept-like"/>
</dbReference>
<evidence type="ECO:0000259" key="5">
    <source>
        <dbReference type="PROSITE" id="PS51178"/>
    </source>
</evidence>
<evidence type="ECO:0000256" key="2">
    <source>
        <dbReference type="ARBA" id="ARBA00007171"/>
    </source>
</evidence>
<gene>
    <name evidence="6" type="ORF">CHK_0211</name>
</gene>
<comment type="caution">
    <text evidence="6">The sequence shown here is derived from an EMBL/GenBank/DDBJ whole genome shotgun (WGS) entry which is preliminary data.</text>
</comment>
<sequence>MSTSRVLVTRKRLLVILIILISLIILLMTRVGYWSIWKGDWLKAQAENQWTKDAVVEAKRGAILDRNMYVLAQSAAADTVVILPEKIAKAGNADAVADGLANALQMDRDEIYKKATDPEKKEIWIKRQISTEEEEAIKALNLTGVSFIDDTKRFYPNKDFASQVIGYTTLDGEGQTGIEKRYNSTLAGRSGRQVSETAKDGSGVPNGQEMLIQPQDGKSVVLTIDEIDQSFLETACKELYDAQQLDSVQGLVMDVTNGEIIAMANIPEFDLNSPPRDDSATLAALSTNNITAAAYEPGNIFSLFTAAAALDANIDPQDYTCDGSKDIDGEIISCTGTHGTLNPLQAAEQHCVVCSAQQADTLGKDLFYQYMKAFGFGEKTGIDFATDTAGDMLQKRYARNSDIAQMGAGQEIKTSQMQIASAAASIINGGTLYVPRLVLGLADANGNMTEEYEAQETGTTVSADTAAQLRGMMENVALTGEGSSAQVDGYTIGCFAGTAQQYEDNIAVEGKVVSTFIAYAPADNPKYMVMITANGASATENSAAVCAPYAKQVLSGVLMNGKIAPSGSAAGTEEKVSVPDVMGLPMQEAKDKLSDAGLQVSLDGSGTVQGQVPAAGEQVNKNSIVVLSMENKTTQQPAADKVTVPDLTGMDLISARNKALEAGLEFFALGEGTVQKQTPVANSTVEKGSSIIVEFKLPIASE</sequence>
<name>A0A0M2NJE8_9FIRM</name>
<evidence type="ECO:0000313" key="6">
    <source>
        <dbReference type="EMBL" id="KKI52303.1"/>
    </source>
</evidence>
<keyword evidence="6" id="KW-0328">Glycosyltransferase</keyword>
<dbReference type="Gene3D" id="3.90.1310.10">
    <property type="entry name" value="Penicillin-binding protein 2a (Domain 2)"/>
    <property type="match status" value="1"/>
</dbReference>
<feature type="domain" description="PASTA" evidence="5">
    <location>
        <begin position="638"/>
        <end position="697"/>
    </location>
</feature>
<dbReference type="InterPro" id="IPR005311">
    <property type="entry name" value="PBP_dimer"/>
</dbReference>
<organism evidence="6 7">
    <name type="scientific">Christensenella hongkongensis</name>
    <dbReference type="NCBI Taxonomy" id="270498"/>
    <lineage>
        <taxon>Bacteria</taxon>
        <taxon>Bacillati</taxon>
        <taxon>Bacillota</taxon>
        <taxon>Clostridia</taxon>
        <taxon>Christensenellales</taxon>
        <taxon>Christensenellaceae</taxon>
        <taxon>Christensenella</taxon>
    </lineage>
</organism>
<dbReference type="GO" id="GO:0008658">
    <property type="term" value="F:penicillin binding"/>
    <property type="evidence" value="ECO:0007669"/>
    <property type="project" value="InterPro"/>
</dbReference>
<dbReference type="SUPFAM" id="SSF56601">
    <property type="entry name" value="beta-lactamase/transpeptidase-like"/>
    <property type="match status" value="1"/>
</dbReference>
<keyword evidence="7" id="KW-1185">Reference proteome</keyword>
<dbReference type="PANTHER" id="PTHR30627">
    <property type="entry name" value="PEPTIDOGLYCAN D,D-TRANSPEPTIDASE"/>
    <property type="match status" value="1"/>
</dbReference>
<dbReference type="AlphaFoldDB" id="A0A0M2NJE8"/>
<dbReference type="Proteomes" id="UP000034076">
    <property type="component" value="Unassembled WGS sequence"/>
</dbReference>
<dbReference type="Pfam" id="PF03717">
    <property type="entry name" value="PBP_dimer"/>
    <property type="match status" value="1"/>
</dbReference>
<dbReference type="EC" id="2.4.1.129" evidence="6"/>
<comment type="similarity">
    <text evidence="2">Belongs to the transpeptidase family.</text>
</comment>
<dbReference type="OrthoDB" id="9804124at2"/>
<protein>
    <submittedName>
        <fullName evidence="6">Cell division protein FtsI</fullName>
        <ecNumber evidence="6">2.4.1.129</ecNumber>
    </submittedName>
</protein>
<dbReference type="GO" id="GO:0005886">
    <property type="term" value="C:plasma membrane"/>
    <property type="evidence" value="ECO:0007669"/>
    <property type="project" value="TreeGrafter"/>
</dbReference>
<dbReference type="Gene3D" id="3.40.710.10">
    <property type="entry name" value="DD-peptidase/beta-lactamase superfamily"/>
    <property type="match status" value="1"/>
</dbReference>
<dbReference type="InterPro" id="IPR005543">
    <property type="entry name" value="PASTA_dom"/>
</dbReference>
<dbReference type="STRING" id="270498.CHK_0211"/>
<comment type="subcellular location">
    <subcellularLocation>
        <location evidence="1">Membrane</location>
    </subcellularLocation>
</comment>
<evidence type="ECO:0000313" key="7">
    <source>
        <dbReference type="Proteomes" id="UP000034076"/>
    </source>
</evidence>
<dbReference type="InterPro" id="IPR050515">
    <property type="entry name" value="Beta-lactam/transpept"/>
</dbReference>
<dbReference type="RefSeq" id="WP_131925052.1">
    <property type="nucleotide sequence ID" value="NZ_LAYJ01000029.1"/>
</dbReference>
<dbReference type="GO" id="GO:0071555">
    <property type="term" value="P:cell wall organization"/>
    <property type="evidence" value="ECO:0007669"/>
    <property type="project" value="TreeGrafter"/>
</dbReference>
<evidence type="ECO:0000256" key="3">
    <source>
        <dbReference type="ARBA" id="ARBA00023136"/>
    </source>
</evidence>